<dbReference type="NCBIfam" id="NF033788">
    <property type="entry name" value="HTH_metalloreg"/>
    <property type="match status" value="1"/>
</dbReference>
<gene>
    <name evidence="5" type="ORF">IWA51_00605</name>
</gene>
<dbReference type="SMART" id="SM00418">
    <property type="entry name" value="HTH_ARSR"/>
    <property type="match status" value="1"/>
</dbReference>
<dbReference type="GO" id="GO:0003700">
    <property type="term" value="F:DNA-binding transcription factor activity"/>
    <property type="evidence" value="ECO:0007669"/>
    <property type="project" value="InterPro"/>
</dbReference>
<dbReference type="InterPro" id="IPR011991">
    <property type="entry name" value="ArsR-like_HTH"/>
</dbReference>
<dbReference type="InterPro" id="IPR051081">
    <property type="entry name" value="HTH_MetalResp_TranReg"/>
</dbReference>
<keyword evidence="2" id="KW-0238">DNA-binding</keyword>
<dbReference type="PROSITE" id="PS50987">
    <property type="entry name" value="HTH_ARSR_2"/>
    <property type="match status" value="1"/>
</dbReference>
<dbReference type="Gene3D" id="1.10.10.10">
    <property type="entry name" value="Winged helix-like DNA-binding domain superfamily/Winged helix DNA-binding domain"/>
    <property type="match status" value="1"/>
</dbReference>
<evidence type="ECO:0000256" key="3">
    <source>
        <dbReference type="ARBA" id="ARBA00023163"/>
    </source>
</evidence>
<dbReference type="InterPro" id="IPR036390">
    <property type="entry name" value="WH_DNA-bd_sf"/>
</dbReference>
<name>A0A7T3RFL6_9SPIR</name>
<evidence type="ECO:0000313" key="6">
    <source>
        <dbReference type="Proteomes" id="UP000595224"/>
    </source>
</evidence>
<evidence type="ECO:0000259" key="4">
    <source>
        <dbReference type="PROSITE" id="PS50987"/>
    </source>
</evidence>
<dbReference type="SUPFAM" id="SSF46785">
    <property type="entry name" value="Winged helix' DNA-binding domain"/>
    <property type="match status" value="1"/>
</dbReference>
<feature type="domain" description="HTH arsR-type" evidence="4">
    <location>
        <begin position="1"/>
        <end position="74"/>
    </location>
</feature>
<evidence type="ECO:0000313" key="5">
    <source>
        <dbReference type="EMBL" id="QQA02180.1"/>
    </source>
</evidence>
<dbReference type="KEGG" id="tper:IWA51_00605"/>
<organism evidence="5 6">
    <name type="scientific">Treponema peruense</name>
    <dbReference type="NCBI Taxonomy" id="2787628"/>
    <lineage>
        <taxon>Bacteria</taxon>
        <taxon>Pseudomonadati</taxon>
        <taxon>Spirochaetota</taxon>
        <taxon>Spirochaetia</taxon>
        <taxon>Spirochaetales</taxon>
        <taxon>Treponemataceae</taxon>
        <taxon>Treponema</taxon>
    </lineage>
</organism>
<dbReference type="InterPro" id="IPR036388">
    <property type="entry name" value="WH-like_DNA-bd_sf"/>
</dbReference>
<dbReference type="InterPro" id="IPR001845">
    <property type="entry name" value="HTH_ArsR_DNA-bd_dom"/>
</dbReference>
<dbReference type="CDD" id="cd00090">
    <property type="entry name" value="HTH_ARSR"/>
    <property type="match status" value="1"/>
</dbReference>
<dbReference type="PANTHER" id="PTHR33154">
    <property type="entry name" value="TRANSCRIPTIONAL REGULATOR, ARSR FAMILY"/>
    <property type="match status" value="1"/>
</dbReference>
<dbReference type="Proteomes" id="UP000595224">
    <property type="component" value="Chromosome"/>
</dbReference>
<dbReference type="PANTHER" id="PTHR33154:SF18">
    <property type="entry name" value="ARSENICAL RESISTANCE OPERON REPRESSOR"/>
    <property type="match status" value="1"/>
</dbReference>
<keyword evidence="1" id="KW-0805">Transcription regulation</keyword>
<evidence type="ECO:0000256" key="2">
    <source>
        <dbReference type="ARBA" id="ARBA00023125"/>
    </source>
</evidence>
<dbReference type="GO" id="GO:0003677">
    <property type="term" value="F:DNA binding"/>
    <property type="evidence" value="ECO:0007669"/>
    <property type="project" value="UniProtKB-KW"/>
</dbReference>
<evidence type="ECO:0000256" key="1">
    <source>
        <dbReference type="ARBA" id="ARBA00023015"/>
    </source>
</evidence>
<proteinExistence type="predicted"/>
<protein>
    <submittedName>
        <fullName evidence="5">Helix-turn-helix transcriptional regulator</fullName>
    </submittedName>
</protein>
<dbReference type="AlphaFoldDB" id="A0A7T3RFL6"/>
<dbReference type="PRINTS" id="PR00778">
    <property type="entry name" value="HTHARSR"/>
</dbReference>
<dbReference type="Pfam" id="PF01022">
    <property type="entry name" value="HTH_5"/>
    <property type="match status" value="1"/>
</dbReference>
<dbReference type="EMBL" id="CP064936">
    <property type="protein sequence ID" value="QQA02180.1"/>
    <property type="molecule type" value="Genomic_DNA"/>
</dbReference>
<keyword evidence="3" id="KW-0804">Transcription</keyword>
<accession>A0A7T3RFL6</accession>
<sequence>MKILKLLSSGELCACKILEDLSITQPTLSHHMKILSDCNLVKSRKDGKWSHYSLNYSELKEVKYFISELKKNKKKLFL</sequence>
<reference evidence="5 6" key="1">
    <citation type="submission" date="2020-11" db="EMBL/GenBank/DDBJ databases">
        <title>Treponema Peruensis nv. sp., first commensal Treponema isolated from human feces.</title>
        <authorList>
            <person name="Belkhou C."/>
            <person name="Raes J."/>
        </authorList>
    </citation>
    <scope>NUCLEOTIDE SEQUENCE [LARGE SCALE GENOMIC DNA]</scope>
    <source>
        <strain evidence="5 6">RCC2812</strain>
    </source>
</reference>
<keyword evidence="6" id="KW-1185">Reference proteome</keyword>